<gene>
    <name evidence="1" type="ORF">BUE93_22195</name>
</gene>
<comment type="caution">
    <text evidence="1">The sequence shown here is derived from an EMBL/GenBank/DDBJ whole genome shotgun (WGS) entry which is preliminary data.</text>
</comment>
<dbReference type="PIRSF" id="PIRSF009320">
    <property type="entry name" value="Nuc_binding_HP_1000"/>
    <property type="match status" value="1"/>
</dbReference>
<dbReference type="PANTHER" id="PTHR13696">
    <property type="entry name" value="P-LOOP CONTAINING NUCLEOSIDE TRIPHOSPHATE HYDROLASE"/>
    <property type="match status" value="1"/>
</dbReference>
<dbReference type="InterPro" id="IPR027417">
    <property type="entry name" value="P-loop_NTPase"/>
</dbReference>
<proteinExistence type="predicted"/>
<dbReference type="SUPFAM" id="SSF52540">
    <property type="entry name" value="P-loop containing nucleoside triphosphate hydrolases"/>
    <property type="match status" value="1"/>
</dbReference>
<protein>
    <recommendedName>
        <fullName evidence="3">Chromosome partitioning protein ParA</fullName>
    </recommendedName>
</protein>
<reference evidence="1 2" key="1">
    <citation type="submission" date="2017-01" db="EMBL/GenBank/DDBJ databases">
        <title>New insights into the genetic diversity of Chromobacterium isolated from tropical freshwater lake.</title>
        <authorList>
            <person name="Santos A.B."/>
            <person name="Nascimento A.M."/>
            <person name="Da Silva P.C."/>
        </authorList>
    </citation>
    <scope>NUCLEOTIDE SEQUENCE [LARGE SCALE GENOMIC DNA]</scope>
    <source>
        <strain evidence="1 2">56AF</strain>
    </source>
</reference>
<evidence type="ECO:0008006" key="3">
    <source>
        <dbReference type="Google" id="ProtNLM"/>
    </source>
</evidence>
<accession>A0A2S9WYI1</accession>
<dbReference type="RefSeq" id="WP_223253628.1">
    <property type="nucleotide sequence ID" value="NZ_MTBD01000124.1"/>
</dbReference>
<dbReference type="InterPro" id="IPR050678">
    <property type="entry name" value="DNA_Partitioning_ATPase"/>
</dbReference>
<dbReference type="Gene3D" id="3.40.50.300">
    <property type="entry name" value="P-loop containing nucleotide triphosphate hydrolases"/>
    <property type="match status" value="1"/>
</dbReference>
<evidence type="ECO:0000313" key="2">
    <source>
        <dbReference type="Proteomes" id="UP000239469"/>
    </source>
</evidence>
<evidence type="ECO:0000313" key="1">
    <source>
        <dbReference type="EMBL" id="PRP68514.1"/>
    </source>
</evidence>
<dbReference type="CDD" id="cd02042">
    <property type="entry name" value="ParAB_family"/>
    <property type="match status" value="1"/>
</dbReference>
<dbReference type="PANTHER" id="PTHR13696:SF96">
    <property type="entry name" value="COBQ_COBB_MIND_PARA NUCLEOTIDE BINDING DOMAIN-CONTAINING PROTEIN"/>
    <property type="match status" value="1"/>
</dbReference>
<dbReference type="InterPro" id="IPR009744">
    <property type="entry name" value="VirC1"/>
</dbReference>
<dbReference type="EMBL" id="MTBD01000124">
    <property type="protein sequence ID" value="PRP68514.1"/>
    <property type="molecule type" value="Genomic_DNA"/>
</dbReference>
<dbReference type="AlphaFoldDB" id="A0A2S9WYI1"/>
<name>A0A2S9WYI1_9NEIS</name>
<dbReference type="Pfam" id="PF07015">
    <property type="entry name" value="VirC1"/>
    <property type="match status" value="1"/>
</dbReference>
<sequence length="234" mass="25613">MATIAVVNPKGGAGKSTTVLVLATELAKQTTVAVIDGDPNHPLKDWASGGNAPESLTIISDVSEDTIMDEIEAASEKHAVVLIDLEGTASKIVVLAVSMSDYVLVPVQGSYLDAKQASRALSVINQQERMVQRQSPDFRLPYSILLTRTSQALRSKTLTSIENELCSNNIPVFSSELYERDAFKAMFSYRTTLDGLWNMASKKERLTIEKAMKNANEVCKEFTTTLIRELGVKK</sequence>
<dbReference type="Proteomes" id="UP000239469">
    <property type="component" value="Unassembled WGS sequence"/>
</dbReference>
<organism evidence="1 2">
    <name type="scientific">Chromobacterium amazonense</name>
    <dbReference type="NCBI Taxonomy" id="1382803"/>
    <lineage>
        <taxon>Bacteria</taxon>
        <taxon>Pseudomonadati</taxon>
        <taxon>Pseudomonadota</taxon>
        <taxon>Betaproteobacteria</taxon>
        <taxon>Neisseriales</taxon>
        <taxon>Chromobacteriaceae</taxon>
        <taxon>Chromobacterium</taxon>
    </lineage>
</organism>